<dbReference type="PANTHER" id="PTHR12526:SF634">
    <property type="entry name" value="BLL3361 PROTEIN"/>
    <property type="match status" value="1"/>
</dbReference>
<dbReference type="Proteomes" id="UP000228700">
    <property type="component" value="Unassembled WGS sequence"/>
</dbReference>
<dbReference type="Gene3D" id="3.40.50.2000">
    <property type="entry name" value="Glycogen Phosphorylase B"/>
    <property type="match status" value="2"/>
</dbReference>
<dbReference type="GO" id="GO:0016757">
    <property type="term" value="F:glycosyltransferase activity"/>
    <property type="evidence" value="ECO:0007669"/>
    <property type="project" value="InterPro"/>
</dbReference>
<dbReference type="PANTHER" id="PTHR12526">
    <property type="entry name" value="GLYCOSYLTRANSFERASE"/>
    <property type="match status" value="1"/>
</dbReference>
<evidence type="ECO:0000259" key="1">
    <source>
        <dbReference type="Pfam" id="PF00534"/>
    </source>
</evidence>
<evidence type="ECO:0008006" key="5">
    <source>
        <dbReference type="Google" id="ProtNLM"/>
    </source>
</evidence>
<dbReference type="EMBL" id="PFEQ01000001">
    <property type="protein sequence ID" value="PJE74623.1"/>
    <property type="molecule type" value="Genomic_DNA"/>
</dbReference>
<dbReference type="InterPro" id="IPR001296">
    <property type="entry name" value="Glyco_trans_1"/>
</dbReference>
<feature type="domain" description="Glycosyl transferase family 1" evidence="1">
    <location>
        <begin position="203"/>
        <end position="351"/>
    </location>
</feature>
<name>A0A2M8LDC1_9BACT</name>
<evidence type="ECO:0000259" key="2">
    <source>
        <dbReference type="Pfam" id="PF13439"/>
    </source>
</evidence>
<evidence type="ECO:0000313" key="3">
    <source>
        <dbReference type="EMBL" id="PJE74623.1"/>
    </source>
</evidence>
<feature type="domain" description="Glycosyltransferase subfamily 4-like N-terminal" evidence="2">
    <location>
        <begin position="19"/>
        <end position="181"/>
    </location>
</feature>
<organism evidence="3 4">
    <name type="scientific">Candidatus Taylorbacteria bacterium CG10_big_fil_rev_8_21_14_0_10_41_48</name>
    <dbReference type="NCBI Taxonomy" id="1975024"/>
    <lineage>
        <taxon>Bacteria</taxon>
        <taxon>Candidatus Tayloriibacteriota</taxon>
    </lineage>
</organism>
<dbReference type="Pfam" id="PF00534">
    <property type="entry name" value="Glycos_transf_1"/>
    <property type="match status" value="1"/>
</dbReference>
<evidence type="ECO:0000313" key="4">
    <source>
        <dbReference type="Proteomes" id="UP000228700"/>
    </source>
</evidence>
<protein>
    <recommendedName>
        <fullName evidence="5">Glycosyltransferase family 1 protein</fullName>
    </recommendedName>
</protein>
<gene>
    <name evidence="3" type="ORF">COV01_01165</name>
</gene>
<dbReference type="AlphaFoldDB" id="A0A2M8LDC1"/>
<reference evidence="4" key="1">
    <citation type="submission" date="2017-09" db="EMBL/GenBank/DDBJ databases">
        <title>Depth-based differentiation of microbial function through sediment-hosted aquifers and enrichment of novel symbionts in the deep terrestrial subsurface.</title>
        <authorList>
            <person name="Probst A.J."/>
            <person name="Ladd B."/>
            <person name="Jarett J.K."/>
            <person name="Geller-Mcgrath D.E."/>
            <person name="Sieber C.M.K."/>
            <person name="Emerson J.B."/>
            <person name="Anantharaman K."/>
            <person name="Thomas B.C."/>
            <person name="Malmstrom R."/>
            <person name="Stieglmeier M."/>
            <person name="Klingl A."/>
            <person name="Woyke T."/>
            <person name="Ryan C.M."/>
            <person name="Banfield J.F."/>
        </authorList>
    </citation>
    <scope>NUCLEOTIDE SEQUENCE [LARGE SCALE GENOMIC DNA]</scope>
</reference>
<accession>A0A2M8LDC1</accession>
<dbReference type="SUPFAM" id="SSF53756">
    <property type="entry name" value="UDP-Glycosyltransferase/glycogen phosphorylase"/>
    <property type="match status" value="1"/>
</dbReference>
<sequence>MTTESPKKKVLIVITKSNFGGAQRYVFDIARNLKNIFDVTVACGGNGLLVEKLQSENIQTVVIPFLARDVNIFKDIFAFFRLFRLFKSQKPDIIHLNSSKIGGLGALAGKLARVPLIVFTAHGWAWNEDRGIFSKTLIRFAYFMVCAFSDRIIAVSKAIYEQGLSLPYAKNKMTIIHNGVENIEILDKSLTRNMLPEKSLSASFVVGTVAELHPIKGLAYAIQAFAELKELDIAYVIWAEGDERKKLETLIEKLNLKDRVYMPGNIPDAALFMKVFDCFLLPSLSEALGYVVLEAGRAEIPVIATSVGGVPEIIEDMQSGILVHPKNTKEIVRAITFMFENKEKRELMANNLHASVMEKFSIESMIEKTLSVYEG</sequence>
<dbReference type="InterPro" id="IPR028098">
    <property type="entry name" value="Glyco_trans_4-like_N"/>
</dbReference>
<comment type="caution">
    <text evidence="3">The sequence shown here is derived from an EMBL/GenBank/DDBJ whole genome shotgun (WGS) entry which is preliminary data.</text>
</comment>
<dbReference type="Pfam" id="PF13439">
    <property type="entry name" value="Glyco_transf_4"/>
    <property type="match status" value="1"/>
</dbReference>
<proteinExistence type="predicted"/>